<reference evidence="1" key="2">
    <citation type="submission" date="2022-02" db="EMBL/GenBank/DDBJ databases">
        <authorList>
            <person name="Elcheninov A.G."/>
            <person name="Sorokin D.Y."/>
            <person name="Kublanov I.V."/>
        </authorList>
    </citation>
    <scope>NUCLEOTIDE SEQUENCE</scope>
    <source>
        <strain evidence="1">AArc-St2</strain>
    </source>
</reference>
<organism evidence="1 2">
    <name type="scientific">Natronocalculus amylovorans</name>
    <dbReference type="NCBI Taxonomy" id="2917812"/>
    <lineage>
        <taxon>Archaea</taxon>
        <taxon>Methanobacteriati</taxon>
        <taxon>Methanobacteriota</taxon>
        <taxon>Stenosarchaea group</taxon>
        <taxon>Halobacteria</taxon>
        <taxon>Halobacteriales</taxon>
        <taxon>Haloferacaceae</taxon>
        <taxon>Natronocalculus</taxon>
    </lineage>
</organism>
<protein>
    <submittedName>
        <fullName evidence="1">PRC-barrel domain containing protein</fullName>
    </submittedName>
</protein>
<evidence type="ECO:0000313" key="1">
    <source>
        <dbReference type="EMBL" id="MCL9818508.1"/>
    </source>
</evidence>
<gene>
    <name evidence="1" type="ORF">AArcSt2_16345</name>
</gene>
<sequence>MAQLTSSDEGKKVINQNGETIGMVSKVSGGTAHVDPDPGVTDKVKSMLGWDDAEEGDYALSNHQIDRVTDDEIHVRQ</sequence>
<dbReference type="RefSeq" id="WP_250586256.1">
    <property type="nucleotide sequence ID" value="NZ_JAKRVX010000013.1"/>
</dbReference>
<dbReference type="EMBL" id="JAKRVX010000013">
    <property type="protein sequence ID" value="MCL9818508.1"/>
    <property type="molecule type" value="Genomic_DNA"/>
</dbReference>
<accession>A0AAE3G186</accession>
<evidence type="ECO:0000313" key="2">
    <source>
        <dbReference type="Proteomes" id="UP001203207"/>
    </source>
</evidence>
<reference evidence="1" key="1">
    <citation type="journal article" date="2022" name="Syst. Appl. Microbiol.">
        <title>Natronocalculus amylovorans gen. nov., sp. nov., and Natranaeroarchaeum aerophilus sp. nov., dominant culturable amylolytic natronoarchaea from hypersaline soda lakes in southwestern Siberia.</title>
        <authorList>
            <person name="Sorokin D.Y."/>
            <person name="Elcheninov A.G."/>
            <person name="Khizhniak T.V."/>
            <person name="Koenen M."/>
            <person name="Bale N.J."/>
            <person name="Damste J.S.S."/>
            <person name="Kublanov I.V."/>
        </authorList>
    </citation>
    <scope>NUCLEOTIDE SEQUENCE</scope>
    <source>
        <strain evidence="1">AArc-St2</strain>
    </source>
</reference>
<keyword evidence="2" id="KW-1185">Reference proteome</keyword>
<dbReference type="AlphaFoldDB" id="A0AAE3G186"/>
<name>A0AAE3G186_9EURY</name>
<comment type="caution">
    <text evidence="1">The sequence shown here is derived from an EMBL/GenBank/DDBJ whole genome shotgun (WGS) entry which is preliminary data.</text>
</comment>
<dbReference type="Proteomes" id="UP001203207">
    <property type="component" value="Unassembled WGS sequence"/>
</dbReference>
<proteinExistence type="predicted"/>